<name>A0A396GFH7_MEDTR</name>
<evidence type="ECO:0000313" key="1">
    <source>
        <dbReference type="EMBL" id="RHN38991.1"/>
    </source>
</evidence>
<evidence type="ECO:0008006" key="3">
    <source>
        <dbReference type="Google" id="ProtNLM"/>
    </source>
</evidence>
<dbReference type="Proteomes" id="UP000265566">
    <property type="component" value="Chromosome 8"/>
</dbReference>
<sequence>MWRSLYFLNKCIIRMFNSFNRSRVLHLSFKYRYEIYVILFVSLNVFLKILLRLY</sequence>
<evidence type="ECO:0000313" key="2">
    <source>
        <dbReference type="Proteomes" id="UP000265566"/>
    </source>
</evidence>
<dbReference type="Gramene" id="rna44975">
    <property type="protein sequence ID" value="RHN38991.1"/>
    <property type="gene ID" value="gene44975"/>
</dbReference>
<dbReference type="AlphaFoldDB" id="A0A396GFH7"/>
<comment type="caution">
    <text evidence="1">The sequence shown here is derived from an EMBL/GenBank/DDBJ whole genome shotgun (WGS) entry which is preliminary data.</text>
</comment>
<dbReference type="EMBL" id="PSQE01000008">
    <property type="protein sequence ID" value="RHN38991.1"/>
    <property type="molecule type" value="Genomic_DNA"/>
</dbReference>
<gene>
    <name evidence="1" type="ORF">MtrunA17_Chr8g0339081</name>
</gene>
<protein>
    <recommendedName>
        <fullName evidence="3">Transmembrane protein</fullName>
    </recommendedName>
</protein>
<accession>A0A396GFH7</accession>
<proteinExistence type="predicted"/>
<reference evidence="2" key="1">
    <citation type="journal article" date="2018" name="Nat. Plants">
        <title>Whole-genome landscape of Medicago truncatula symbiotic genes.</title>
        <authorList>
            <person name="Pecrix Y."/>
            <person name="Staton S.E."/>
            <person name="Sallet E."/>
            <person name="Lelandais-Briere C."/>
            <person name="Moreau S."/>
            <person name="Carrere S."/>
            <person name="Blein T."/>
            <person name="Jardinaud M.F."/>
            <person name="Latrasse D."/>
            <person name="Zouine M."/>
            <person name="Zahm M."/>
            <person name="Kreplak J."/>
            <person name="Mayjonade B."/>
            <person name="Satge C."/>
            <person name="Perez M."/>
            <person name="Cauet S."/>
            <person name="Marande W."/>
            <person name="Chantry-Darmon C."/>
            <person name="Lopez-Roques C."/>
            <person name="Bouchez O."/>
            <person name="Berard A."/>
            <person name="Debelle F."/>
            <person name="Munos S."/>
            <person name="Bendahmane A."/>
            <person name="Berges H."/>
            <person name="Niebel A."/>
            <person name="Buitink J."/>
            <person name="Frugier F."/>
            <person name="Benhamed M."/>
            <person name="Crespi M."/>
            <person name="Gouzy J."/>
            <person name="Gamas P."/>
        </authorList>
    </citation>
    <scope>NUCLEOTIDE SEQUENCE [LARGE SCALE GENOMIC DNA]</scope>
    <source>
        <strain evidence="2">cv. Jemalong A17</strain>
    </source>
</reference>
<organism evidence="1 2">
    <name type="scientific">Medicago truncatula</name>
    <name type="common">Barrel medic</name>
    <name type="synonym">Medicago tribuloides</name>
    <dbReference type="NCBI Taxonomy" id="3880"/>
    <lineage>
        <taxon>Eukaryota</taxon>
        <taxon>Viridiplantae</taxon>
        <taxon>Streptophyta</taxon>
        <taxon>Embryophyta</taxon>
        <taxon>Tracheophyta</taxon>
        <taxon>Spermatophyta</taxon>
        <taxon>Magnoliopsida</taxon>
        <taxon>eudicotyledons</taxon>
        <taxon>Gunneridae</taxon>
        <taxon>Pentapetalae</taxon>
        <taxon>rosids</taxon>
        <taxon>fabids</taxon>
        <taxon>Fabales</taxon>
        <taxon>Fabaceae</taxon>
        <taxon>Papilionoideae</taxon>
        <taxon>50 kb inversion clade</taxon>
        <taxon>NPAAA clade</taxon>
        <taxon>Hologalegina</taxon>
        <taxon>IRL clade</taxon>
        <taxon>Trifolieae</taxon>
        <taxon>Medicago</taxon>
    </lineage>
</organism>